<dbReference type="RefSeq" id="WP_189487071.1">
    <property type="nucleotide sequence ID" value="NZ_BMZB01000003.1"/>
</dbReference>
<gene>
    <name evidence="3" type="ORF">GCM10011273_25090</name>
</gene>
<name>A0A918QBB3_9CAUL</name>
<dbReference type="InterPro" id="IPR021255">
    <property type="entry name" value="DUF2807"/>
</dbReference>
<sequence length="289" mass="28901">MTQTHMVAYTTASLISGLAIAAAAAPANALMASELDLRNMAARVVIVPDSGRSDIDLKVAYGSSSVPKIMVRTSGDSLIADGGLKAKAIRCVNGKNGDVTLGGMGGATVPVKDLPIIYVKMPADVVISSNGGVYGEMGTAQRLELSVSGCGTWHVGHVAETVDISIGGSGDVTIGDARSASIAIGGSGTVRTGNISKLEAAIGGNGDITVLRLNGPGEVAIAGSGDVKIVDGASPKLELNIAGSGKLHYGGTVKDVDISIVGSGNVYLKKVTGNIQRSVMGSGNISLGN</sequence>
<reference evidence="3" key="2">
    <citation type="submission" date="2020-09" db="EMBL/GenBank/DDBJ databases">
        <authorList>
            <person name="Sun Q."/>
            <person name="Kim S."/>
        </authorList>
    </citation>
    <scope>NUCLEOTIDE SEQUENCE</scope>
    <source>
        <strain evidence="3">KCTC 32296</strain>
    </source>
</reference>
<protein>
    <recommendedName>
        <fullName evidence="2">Putative auto-transporter adhesin head GIN domain-containing protein</fullName>
    </recommendedName>
</protein>
<dbReference type="Gene3D" id="2.160.20.120">
    <property type="match status" value="2"/>
</dbReference>
<evidence type="ECO:0000313" key="4">
    <source>
        <dbReference type="Proteomes" id="UP000662572"/>
    </source>
</evidence>
<dbReference type="Pfam" id="PF10988">
    <property type="entry name" value="DUF2807"/>
    <property type="match status" value="1"/>
</dbReference>
<accession>A0A918QBB3</accession>
<feature type="chain" id="PRO_5036805082" description="Putative auto-transporter adhesin head GIN domain-containing protein" evidence="1">
    <location>
        <begin position="22"/>
        <end position="289"/>
    </location>
</feature>
<evidence type="ECO:0000313" key="3">
    <source>
        <dbReference type="EMBL" id="GGZ37614.1"/>
    </source>
</evidence>
<organism evidence="3 4">
    <name type="scientific">Asticcacaulis endophyticus</name>
    <dbReference type="NCBI Taxonomy" id="1395890"/>
    <lineage>
        <taxon>Bacteria</taxon>
        <taxon>Pseudomonadati</taxon>
        <taxon>Pseudomonadota</taxon>
        <taxon>Alphaproteobacteria</taxon>
        <taxon>Caulobacterales</taxon>
        <taxon>Caulobacteraceae</taxon>
        <taxon>Asticcacaulis</taxon>
    </lineage>
</organism>
<evidence type="ECO:0000256" key="1">
    <source>
        <dbReference type="SAM" id="SignalP"/>
    </source>
</evidence>
<feature type="domain" description="Putative auto-transporter adhesin head GIN" evidence="2">
    <location>
        <begin position="218"/>
        <end position="286"/>
    </location>
</feature>
<evidence type="ECO:0000259" key="2">
    <source>
        <dbReference type="Pfam" id="PF10988"/>
    </source>
</evidence>
<dbReference type="AlphaFoldDB" id="A0A918QBB3"/>
<dbReference type="Proteomes" id="UP000662572">
    <property type="component" value="Unassembled WGS sequence"/>
</dbReference>
<keyword evidence="1" id="KW-0732">Signal</keyword>
<comment type="caution">
    <text evidence="3">The sequence shown here is derived from an EMBL/GenBank/DDBJ whole genome shotgun (WGS) entry which is preliminary data.</text>
</comment>
<reference evidence="3" key="1">
    <citation type="journal article" date="2014" name="Int. J. Syst. Evol. Microbiol.">
        <title>Complete genome sequence of Corynebacterium casei LMG S-19264T (=DSM 44701T), isolated from a smear-ripened cheese.</title>
        <authorList>
            <consortium name="US DOE Joint Genome Institute (JGI-PGF)"/>
            <person name="Walter F."/>
            <person name="Albersmeier A."/>
            <person name="Kalinowski J."/>
            <person name="Ruckert C."/>
        </authorList>
    </citation>
    <scope>NUCLEOTIDE SEQUENCE</scope>
    <source>
        <strain evidence="3">KCTC 32296</strain>
    </source>
</reference>
<feature type="signal peptide" evidence="1">
    <location>
        <begin position="1"/>
        <end position="21"/>
    </location>
</feature>
<proteinExistence type="predicted"/>
<dbReference type="EMBL" id="BMZB01000003">
    <property type="protein sequence ID" value="GGZ37614.1"/>
    <property type="molecule type" value="Genomic_DNA"/>
</dbReference>
<keyword evidence="4" id="KW-1185">Reference proteome</keyword>